<evidence type="ECO:0008006" key="2">
    <source>
        <dbReference type="Google" id="ProtNLM"/>
    </source>
</evidence>
<organism evidence="1">
    <name type="scientific">Cyclophora tenuis</name>
    <name type="common">Marine diatom</name>
    <dbReference type="NCBI Taxonomy" id="216820"/>
    <lineage>
        <taxon>Eukaryota</taxon>
        <taxon>Sar</taxon>
        <taxon>Stramenopiles</taxon>
        <taxon>Ochrophyta</taxon>
        <taxon>Bacillariophyta</taxon>
        <taxon>Fragilariophyceae</taxon>
        <taxon>Fragilariophycidae</taxon>
        <taxon>Cyclophorales</taxon>
        <taxon>Cyclophoraceae</taxon>
        <taxon>Cyclophora</taxon>
    </lineage>
</organism>
<accession>A0A7S1CZ00</accession>
<dbReference type="InterPro" id="IPR029033">
    <property type="entry name" value="His_PPase_superfam"/>
</dbReference>
<evidence type="ECO:0000313" key="1">
    <source>
        <dbReference type="EMBL" id="CAD8931429.1"/>
    </source>
</evidence>
<dbReference type="EMBL" id="HBFW01003760">
    <property type="protein sequence ID" value="CAD8931429.1"/>
    <property type="molecule type" value="Transcribed_RNA"/>
</dbReference>
<dbReference type="GO" id="GO:0006096">
    <property type="term" value="P:glycolytic process"/>
    <property type="evidence" value="ECO:0007669"/>
    <property type="project" value="InterPro"/>
</dbReference>
<sequence length="241" mass="27904">MDCIWLPIIKSWRLNERMYGKLTGLSKYMVAQRHGEKQFKAWRRGYKIRPPPVTSFSKDYPGNDKRYLKYLKDVRYSLSESVIRTIESGRVTLFRKLPKTESLKDCMDRTIPYYTESIVPETIEQGKRVLISSSENAIRGLLMHLCEIPEEKITELEIPNGLPLIFDLKNKCLKLLDDGTGRDPLEVYNFGKAASYLFKPCVNEDGSPDEECDVDYSPTETEKTAQETFQELKRELAEIGE</sequence>
<dbReference type="NCBIfam" id="TIGR01258">
    <property type="entry name" value="pgm_1"/>
    <property type="match status" value="1"/>
</dbReference>
<proteinExistence type="predicted"/>
<dbReference type="GO" id="GO:0016868">
    <property type="term" value="F:intramolecular phosphotransferase activity"/>
    <property type="evidence" value="ECO:0007669"/>
    <property type="project" value="InterPro"/>
</dbReference>
<gene>
    <name evidence="1" type="ORF">CTEN0397_LOCUS2451</name>
</gene>
<dbReference type="InterPro" id="IPR005952">
    <property type="entry name" value="Phosphogly_mut1"/>
</dbReference>
<dbReference type="SUPFAM" id="SSF53254">
    <property type="entry name" value="Phosphoglycerate mutase-like"/>
    <property type="match status" value="1"/>
</dbReference>
<dbReference type="Gene3D" id="3.40.50.1240">
    <property type="entry name" value="Phosphoglycerate mutase-like"/>
    <property type="match status" value="1"/>
</dbReference>
<dbReference type="CDD" id="cd07040">
    <property type="entry name" value="HP"/>
    <property type="match status" value="1"/>
</dbReference>
<reference evidence="1" key="1">
    <citation type="submission" date="2021-01" db="EMBL/GenBank/DDBJ databases">
        <authorList>
            <person name="Corre E."/>
            <person name="Pelletier E."/>
            <person name="Niang G."/>
            <person name="Scheremetjew M."/>
            <person name="Finn R."/>
            <person name="Kale V."/>
            <person name="Holt S."/>
            <person name="Cochrane G."/>
            <person name="Meng A."/>
            <person name="Brown T."/>
            <person name="Cohen L."/>
        </authorList>
    </citation>
    <scope>NUCLEOTIDE SEQUENCE</scope>
    <source>
        <strain evidence="1">ECT3854</strain>
    </source>
</reference>
<dbReference type="AlphaFoldDB" id="A0A7S1CZ00"/>
<dbReference type="PANTHER" id="PTHR11931">
    <property type="entry name" value="PHOSPHOGLYCERATE MUTASE"/>
    <property type="match status" value="1"/>
</dbReference>
<name>A0A7S1CZ00_CYCTE</name>
<protein>
    <recommendedName>
        <fullName evidence="2">Phosphoglycerate mutase</fullName>
    </recommendedName>
</protein>